<evidence type="ECO:0000259" key="2">
    <source>
        <dbReference type="Pfam" id="PF01266"/>
    </source>
</evidence>
<gene>
    <name evidence="3" type="ORF">PHO31112_02777</name>
</gene>
<sequence>MACRYNNKMTKFDAVVLGGGIVGVSAAIHLQRRGVSVALVDKREPGRETSFGNAGLIQREGVYPYAFPRGMKAMLKYAANRSPDVRYHFSALPSIAPFLSRYWYHSAPHRHAEIARQYSAIIEHCVDEHRSLVDLSGATALLRDGGWLKVFRSAATFNASVQEATKWRQEFDVPFELLDAKQLRASEPSLSHDLFGAVRYTSAKSLSDPGALVEKFCDYFSSIGGRVFLGDARTLSPGWSVETREGTIQGRHVVLAAGPWSSVITDMLGYRLPLAVKRGYHRHYTLKQGARLNQPVLDQERGFLLAPMTRGVRLTTGVEFGLRDARHTPVQLAAVEPMARSMLPMGEPIESEPWMGCRPCTPDMKPVIGPAPKHKDMWFAFGHAHHGLTLGPVTGRLIAEMITGERTLLDPTPFSADRF</sequence>
<feature type="domain" description="FAD dependent oxidoreductase" evidence="2">
    <location>
        <begin position="13"/>
        <end position="401"/>
    </location>
</feature>
<dbReference type="EMBL" id="CABPSM010000007">
    <property type="protein sequence ID" value="VVE14019.1"/>
    <property type="molecule type" value="Genomic_DNA"/>
</dbReference>
<dbReference type="Gene3D" id="3.50.50.60">
    <property type="entry name" value="FAD/NAD(P)-binding domain"/>
    <property type="match status" value="2"/>
</dbReference>
<dbReference type="GO" id="GO:0005737">
    <property type="term" value="C:cytoplasm"/>
    <property type="evidence" value="ECO:0007669"/>
    <property type="project" value="TreeGrafter"/>
</dbReference>
<keyword evidence="4" id="KW-1185">Reference proteome</keyword>
<dbReference type="AlphaFoldDB" id="A0A5E4VR52"/>
<dbReference type="Gene3D" id="3.30.9.10">
    <property type="entry name" value="D-Amino Acid Oxidase, subunit A, domain 2"/>
    <property type="match status" value="1"/>
</dbReference>
<dbReference type="SUPFAM" id="SSF51905">
    <property type="entry name" value="FAD/NAD(P)-binding domain"/>
    <property type="match status" value="1"/>
</dbReference>
<dbReference type="PANTHER" id="PTHR13847">
    <property type="entry name" value="SARCOSINE DEHYDROGENASE-RELATED"/>
    <property type="match status" value="1"/>
</dbReference>
<evidence type="ECO:0000313" key="3">
    <source>
        <dbReference type="EMBL" id="VVE14019.1"/>
    </source>
</evidence>
<organism evidence="3 4">
    <name type="scientific">Pandoraea horticolens</name>
    <dbReference type="NCBI Taxonomy" id="2508298"/>
    <lineage>
        <taxon>Bacteria</taxon>
        <taxon>Pseudomonadati</taxon>
        <taxon>Pseudomonadota</taxon>
        <taxon>Betaproteobacteria</taxon>
        <taxon>Burkholderiales</taxon>
        <taxon>Burkholderiaceae</taxon>
        <taxon>Pandoraea</taxon>
    </lineage>
</organism>
<protein>
    <submittedName>
        <fullName evidence="3">Amino acid dehydrogenase</fullName>
    </submittedName>
</protein>
<accession>A0A5E4VR52</accession>
<dbReference type="Pfam" id="PF01266">
    <property type="entry name" value="DAO"/>
    <property type="match status" value="1"/>
</dbReference>
<name>A0A5E4VR52_9BURK</name>
<evidence type="ECO:0000256" key="1">
    <source>
        <dbReference type="ARBA" id="ARBA00023002"/>
    </source>
</evidence>
<dbReference type="InterPro" id="IPR006076">
    <property type="entry name" value="FAD-dep_OxRdtase"/>
</dbReference>
<dbReference type="GO" id="GO:0016491">
    <property type="term" value="F:oxidoreductase activity"/>
    <property type="evidence" value="ECO:0007669"/>
    <property type="project" value="UniProtKB-KW"/>
</dbReference>
<reference evidence="3 4" key="1">
    <citation type="submission" date="2019-08" db="EMBL/GenBank/DDBJ databases">
        <authorList>
            <person name="Peeters C."/>
        </authorList>
    </citation>
    <scope>NUCLEOTIDE SEQUENCE [LARGE SCALE GENOMIC DNA]</scope>
    <source>
        <strain evidence="3 4">LMG 31112</strain>
    </source>
</reference>
<evidence type="ECO:0000313" key="4">
    <source>
        <dbReference type="Proteomes" id="UP000343317"/>
    </source>
</evidence>
<dbReference type="PANTHER" id="PTHR13847:SF289">
    <property type="entry name" value="GLYCINE OXIDASE"/>
    <property type="match status" value="1"/>
</dbReference>
<dbReference type="Proteomes" id="UP000343317">
    <property type="component" value="Unassembled WGS sequence"/>
</dbReference>
<keyword evidence="1" id="KW-0560">Oxidoreductase</keyword>
<dbReference type="SUPFAM" id="SSF54373">
    <property type="entry name" value="FAD-linked reductases, C-terminal domain"/>
    <property type="match status" value="1"/>
</dbReference>
<dbReference type="InterPro" id="IPR036188">
    <property type="entry name" value="FAD/NAD-bd_sf"/>
</dbReference>
<proteinExistence type="predicted"/>